<feature type="region of interest" description="Disordered" evidence="4">
    <location>
        <begin position="34"/>
        <end position="57"/>
    </location>
</feature>
<dbReference type="OMA" id="PCMASES"/>
<keyword evidence="3" id="KW-0862">Zinc</keyword>
<dbReference type="InterPro" id="IPR044817">
    <property type="entry name" value="SBP-like"/>
</dbReference>
<dbReference type="EMBL" id="CM008968">
    <property type="protein sequence ID" value="PNW81168.1"/>
    <property type="molecule type" value="Genomic_DNA"/>
</dbReference>
<keyword evidence="2" id="KW-0863">Zinc-finger</keyword>
<dbReference type="PROSITE" id="PS51141">
    <property type="entry name" value="ZF_SBP"/>
    <property type="match status" value="1"/>
</dbReference>
<feature type="region of interest" description="Disordered" evidence="4">
    <location>
        <begin position="267"/>
        <end position="308"/>
    </location>
</feature>
<reference evidence="6 7" key="1">
    <citation type="journal article" date="2007" name="Science">
        <title>The Chlamydomonas genome reveals the evolution of key animal and plant functions.</title>
        <authorList>
            <person name="Merchant S.S."/>
            <person name="Prochnik S.E."/>
            <person name="Vallon O."/>
            <person name="Harris E.H."/>
            <person name="Karpowicz S.J."/>
            <person name="Witman G.B."/>
            <person name="Terry A."/>
            <person name="Salamov A."/>
            <person name="Fritz-Laylin L.K."/>
            <person name="Marechal-Drouard L."/>
            <person name="Marshall W.F."/>
            <person name="Qu L.H."/>
            <person name="Nelson D.R."/>
            <person name="Sanderfoot A.A."/>
            <person name="Spalding M.H."/>
            <person name="Kapitonov V.V."/>
            <person name="Ren Q."/>
            <person name="Ferris P."/>
            <person name="Lindquist E."/>
            <person name="Shapiro H."/>
            <person name="Lucas S.M."/>
            <person name="Grimwood J."/>
            <person name="Schmutz J."/>
            <person name="Cardol P."/>
            <person name="Cerutti H."/>
            <person name="Chanfreau G."/>
            <person name="Chen C.L."/>
            <person name="Cognat V."/>
            <person name="Croft M.T."/>
            <person name="Dent R."/>
            <person name="Dutcher S."/>
            <person name="Fernandez E."/>
            <person name="Fukuzawa H."/>
            <person name="Gonzalez-Ballester D."/>
            <person name="Gonzalez-Halphen D."/>
            <person name="Hallmann A."/>
            <person name="Hanikenne M."/>
            <person name="Hippler M."/>
            <person name="Inwood W."/>
            <person name="Jabbari K."/>
            <person name="Kalanon M."/>
            <person name="Kuras R."/>
            <person name="Lefebvre P.A."/>
            <person name="Lemaire S.D."/>
            <person name="Lobanov A.V."/>
            <person name="Lohr M."/>
            <person name="Manuell A."/>
            <person name="Meier I."/>
            <person name="Mets L."/>
            <person name="Mittag M."/>
            <person name="Mittelmeier T."/>
            <person name="Moroney J.V."/>
            <person name="Moseley J."/>
            <person name="Napoli C."/>
            <person name="Nedelcu A.M."/>
            <person name="Niyogi K."/>
            <person name="Novoselov S.V."/>
            <person name="Paulsen I.T."/>
            <person name="Pazour G."/>
            <person name="Purton S."/>
            <person name="Ral J.P."/>
            <person name="Riano-Pachon D.M."/>
            <person name="Riekhof W."/>
            <person name="Rymarquis L."/>
            <person name="Schroda M."/>
            <person name="Stern D."/>
            <person name="Umen J."/>
            <person name="Willows R."/>
            <person name="Wilson N."/>
            <person name="Zimmer S.L."/>
            <person name="Allmer J."/>
            <person name="Balk J."/>
            <person name="Bisova K."/>
            <person name="Chen C.J."/>
            <person name="Elias M."/>
            <person name="Gendler K."/>
            <person name="Hauser C."/>
            <person name="Lamb M.R."/>
            <person name="Ledford H."/>
            <person name="Long J.C."/>
            <person name="Minagawa J."/>
            <person name="Page M.D."/>
            <person name="Pan J."/>
            <person name="Pootakham W."/>
            <person name="Roje S."/>
            <person name="Rose A."/>
            <person name="Stahlberg E."/>
            <person name="Terauchi A.M."/>
            <person name="Yang P."/>
            <person name="Ball S."/>
            <person name="Bowler C."/>
            <person name="Dieckmann C.L."/>
            <person name="Gladyshev V.N."/>
            <person name="Green P."/>
            <person name="Jorgensen R."/>
            <person name="Mayfield S."/>
            <person name="Mueller-Roeber B."/>
            <person name="Rajamani S."/>
            <person name="Sayre R.T."/>
            <person name="Brokstein P."/>
            <person name="Dubchak I."/>
            <person name="Goodstein D."/>
            <person name="Hornick L."/>
            <person name="Huang Y.W."/>
            <person name="Jhaveri J."/>
            <person name="Luo Y."/>
            <person name="Martinez D."/>
            <person name="Ngau W.C."/>
            <person name="Otillar B."/>
            <person name="Poliakov A."/>
            <person name="Porter A."/>
            <person name="Szajkowski L."/>
            <person name="Werner G."/>
            <person name="Zhou K."/>
            <person name="Grigoriev I.V."/>
            <person name="Rokhsar D.S."/>
            <person name="Grossman A.R."/>
        </authorList>
    </citation>
    <scope>NUCLEOTIDE SEQUENCE [LARGE SCALE GENOMIC DNA]</scope>
    <source>
        <strain evidence="7">CC-503</strain>
    </source>
</reference>
<sequence>MHYPGMQSAGDAINSADTQNLIASIADILQGTTAAIPPGPPLGGPTPAGAGGSPGRAAADAANAAAAAAAAASAMPNGLMLLPHQLGGIPGFPGINLNDPNLAPYLQLASMGASGLAMDPSLQQLMFAMPGQPGGLPLNSLASLLVGTGVELDPSAAADLAAGGLMGGGKQGQLAGQKRPADMAAGGAYKRERSEEAGRGREQGKCHVEGCTVDLASAGPYYQRYRTCELHLKAPYIIKDGMQQRFCQQCGRFHELSEFDNNKRSCRARLHSHNQRRRKRTEEQMANQGADGAGGGGHGGGAASGSLQAGGGLMQPGAAANLGAQMAALGAHGLLGGVGAGAPNLNDILNSMGGITPDLLASMTDPTKVAPGDLAALLSMSPALLGSLGMGAPDANAALSLALAAAGGGADALGQPLLDSIFKGAGGGAPGGGLAPGDLAGMDLQQQLAMALAGTGGAMPDQASMEAALAAAAAAMDPHALAAAAAAAGMSHHQLAGLGHHHHHQQHHHHDPMGGGGHHLGGHHGDGSM</sequence>
<dbReference type="RefSeq" id="XP_042923009.1">
    <property type="nucleotide sequence ID" value="XM_043064441.1"/>
</dbReference>
<feature type="domain" description="SBP-type" evidence="5">
    <location>
        <begin position="203"/>
        <end position="280"/>
    </location>
</feature>
<dbReference type="InParanoid" id="A0A2K3DKY1"/>
<dbReference type="GO" id="GO:0001216">
    <property type="term" value="F:DNA-binding transcription activator activity"/>
    <property type="evidence" value="ECO:0000318"/>
    <property type="project" value="GO_Central"/>
</dbReference>
<dbReference type="KEGG" id="cre:CHLRE_07g345050v5"/>
<dbReference type="PANTHER" id="PTHR31251">
    <property type="entry name" value="SQUAMOSA PROMOTER-BINDING-LIKE PROTEIN 4"/>
    <property type="match status" value="1"/>
</dbReference>
<feature type="compositionally biased region" description="Gly residues" evidence="4">
    <location>
        <begin position="291"/>
        <end position="308"/>
    </location>
</feature>
<dbReference type="ExpressionAtlas" id="A0A2K3DKY1">
    <property type="expression patterns" value="baseline and differential"/>
</dbReference>
<evidence type="ECO:0000256" key="3">
    <source>
        <dbReference type="ARBA" id="ARBA00022833"/>
    </source>
</evidence>
<dbReference type="Pfam" id="PF03110">
    <property type="entry name" value="SBP"/>
    <property type="match status" value="1"/>
</dbReference>
<dbReference type="OrthoDB" id="514967at2759"/>
<dbReference type="GO" id="GO:0005634">
    <property type="term" value="C:nucleus"/>
    <property type="evidence" value="ECO:0000318"/>
    <property type="project" value="GO_Central"/>
</dbReference>
<dbReference type="PANTHER" id="PTHR31251:SF169">
    <property type="entry name" value="SQUAMOSA PROMOTER-BINDING-LIKE PROTEIN 8"/>
    <property type="match status" value="1"/>
</dbReference>
<evidence type="ECO:0000256" key="1">
    <source>
        <dbReference type="ARBA" id="ARBA00022723"/>
    </source>
</evidence>
<evidence type="ECO:0000313" key="6">
    <source>
        <dbReference type="EMBL" id="PNW81168.1"/>
    </source>
</evidence>
<evidence type="ECO:0000259" key="5">
    <source>
        <dbReference type="PROSITE" id="PS51141"/>
    </source>
</evidence>
<keyword evidence="7" id="KW-1185">Reference proteome</keyword>
<feature type="compositionally biased region" description="Basic residues" evidence="4">
    <location>
        <begin position="267"/>
        <end position="279"/>
    </location>
</feature>
<feature type="region of interest" description="Disordered" evidence="4">
    <location>
        <begin position="498"/>
        <end position="529"/>
    </location>
</feature>
<dbReference type="GO" id="GO:0000976">
    <property type="term" value="F:transcription cis-regulatory region binding"/>
    <property type="evidence" value="ECO:0000318"/>
    <property type="project" value="GO_Central"/>
</dbReference>
<dbReference type="AlphaFoldDB" id="A0A2K3DKY1"/>
<dbReference type="Gramene" id="PNW81168">
    <property type="protein sequence ID" value="PNW81168"/>
    <property type="gene ID" value="CHLRE_07g345050v5"/>
</dbReference>
<dbReference type="PaxDb" id="3055-EDP04027"/>
<dbReference type="GeneID" id="5718132"/>
<dbReference type="SUPFAM" id="SSF103612">
    <property type="entry name" value="SBT domain"/>
    <property type="match status" value="1"/>
</dbReference>
<dbReference type="Proteomes" id="UP000006906">
    <property type="component" value="Chromosome 7"/>
</dbReference>
<dbReference type="InterPro" id="IPR036893">
    <property type="entry name" value="SBP_sf"/>
</dbReference>
<evidence type="ECO:0000256" key="4">
    <source>
        <dbReference type="SAM" id="MobiDB-lite"/>
    </source>
</evidence>
<accession>A0A2K3DKY1</accession>
<proteinExistence type="predicted"/>
<dbReference type="InterPro" id="IPR004333">
    <property type="entry name" value="SBP_dom"/>
</dbReference>
<organism evidence="6 7">
    <name type="scientific">Chlamydomonas reinhardtii</name>
    <name type="common">Chlamydomonas smithii</name>
    <dbReference type="NCBI Taxonomy" id="3055"/>
    <lineage>
        <taxon>Eukaryota</taxon>
        <taxon>Viridiplantae</taxon>
        <taxon>Chlorophyta</taxon>
        <taxon>core chlorophytes</taxon>
        <taxon>Chlorophyceae</taxon>
        <taxon>CS clade</taxon>
        <taxon>Chlamydomonadales</taxon>
        <taxon>Chlamydomonadaceae</taxon>
        <taxon>Chlamydomonas</taxon>
    </lineage>
</organism>
<feature type="compositionally biased region" description="Basic residues" evidence="4">
    <location>
        <begin position="499"/>
        <end position="510"/>
    </location>
</feature>
<dbReference type="GO" id="GO:0008270">
    <property type="term" value="F:zinc ion binding"/>
    <property type="evidence" value="ECO:0007669"/>
    <property type="project" value="UniProtKB-KW"/>
</dbReference>
<keyword evidence="1" id="KW-0479">Metal-binding</keyword>
<evidence type="ECO:0000313" key="7">
    <source>
        <dbReference type="Proteomes" id="UP000006906"/>
    </source>
</evidence>
<dbReference type="Gene3D" id="4.10.1100.10">
    <property type="entry name" value="Transcription factor, SBP-box domain"/>
    <property type="match status" value="1"/>
</dbReference>
<name>A0A2K3DKY1_CHLRE</name>
<protein>
    <recommendedName>
        <fullName evidence="5">SBP-type domain-containing protein</fullName>
    </recommendedName>
</protein>
<evidence type="ECO:0000256" key="2">
    <source>
        <dbReference type="ARBA" id="ARBA00022771"/>
    </source>
</evidence>
<gene>
    <name evidence="6" type="ORF">CHLRE_07g345050v5</name>
</gene>
<dbReference type="STRING" id="3055.A0A2K3DKY1"/>